<evidence type="ECO:0000313" key="2">
    <source>
        <dbReference type="Proteomes" id="UP000828048"/>
    </source>
</evidence>
<dbReference type="Proteomes" id="UP000828048">
    <property type="component" value="Chromosome 3"/>
</dbReference>
<sequence length="120" mass="12758">MARFLLLCIILAELSMLISKTKGSENLDLMAPMAVNGPYHKPMFGLKDGLVPSPAPSWGGHNSGNGGTLAGNRRVTRHHSSDKSAAGGDVILGGFATALIAAIFCYIRVTRRNQHAKTLE</sequence>
<dbReference type="EMBL" id="CM037153">
    <property type="protein sequence ID" value="KAH7858239.1"/>
    <property type="molecule type" value="Genomic_DNA"/>
</dbReference>
<keyword evidence="2" id="KW-1185">Reference proteome</keyword>
<organism evidence="1 2">
    <name type="scientific">Vaccinium darrowii</name>
    <dbReference type="NCBI Taxonomy" id="229202"/>
    <lineage>
        <taxon>Eukaryota</taxon>
        <taxon>Viridiplantae</taxon>
        <taxon>Streptophyta</taxon>
        <taxon>Embryophyta</taxon>
        <taxon>Tracheophyta</taxon>
        <taxon>Spermatophyta</taxon>
        <taxon>Magnoliopsida</taxon>
        <taxon>eudicotyledons</taxon>
        <taxon>Gunneridae</taxon>
        <taxon>Pentapetalae</taxon>
        <taxon>asterids</taxon>
        <taxon>Ericales</taxon>
        <taxon>Ericaceae</taxon>
        <taxon>Vaccinioideae</taxon>
        <taxon>Vaccinieae</taxon>
        <taxon>Vaccinium</taxon>
    </lineage>
</organism>
<gene>
    <name evidence="1" type="ORF">Vadar_021630</name>
</gene>
<reference evidence="1 2" key="1">
    <citation type="journal article" date="2021" name="Hortic Res">
        <title>High-quality reference genome and annotation aids understanding of berry development for evergreen blueberry (Vaccinium darrowii).</title>
        <authorList>
            <person name="Yu J."/>
            <person name="Hulse-Kemp A.M."/>
            <person name="Babiker E."/>
            <person name="Staton M."/>
        </authorList>
    </citation>
    <scope>NUCLEOTIDE SEQUENCE [LARGE SCALE GENOMIC DNA]</scope>
    <source>
        <strain evidence="2">cv. NJ 8807/NJ 8810</strain>
        <tissue evidence="1">Young leaf</tissue>
    </source>
</reference>
<name>A0ACB7YY81_9ERIC</name>
<evidence type="ECO:0000313" key="1">
    <source>
        <dbReference type="EMBL" id="KAH7858239.1"/>
    </source>
</evidence>
<proteinExistence type="predicted"/>
<comment type="caution">
    <text evidence="1">The sequence shown here is derived from an EMBL/GenBank/DDBJ whole genome shotgun (WGS) entry which is preliminary data.</text>
</comment>
<protein>
    <submittedName>
        <fullName evidence="1">Uncharacterized protein</fullName>
    </submittedName>
</protein>
<accession>A0ACB7YY81</accession>